<comment type="subcellular location">
    <subcellularLocation>
        <location evidence="1">Endomembrane system</location>
        <topology evidence="1">Multi-pass membrane protein</topology>
    </subcellularLocation>
</comment>
<feature type="transmembrane region" description="Helical" evidence="5">
    <location>
        <begin position="232"/>
        <end position="259"/>
    </location>
</feature>
<evidence type="ECO:0000256" key="1">
    <source>
        <dbReference type="ARBA" id="ARBA00004127"/>
    </source>
</evidence>
<feature type="transmembrane region" description="Helical" evidence="5">
    <location>
        <begin position="205"/>
        <end position="226"/>
    </location>
</feature>
<evidence type="ECO:0000313" key="7">
    <source>
        <dbReference type="EMBL" id="APD09019.1"/>
    </source>
</evidence>
<feature type="transmembrane region" description="Helical" evidence="5">
    <location>
        <begin position="349"/>
        <end position="373"/>
    </location>
</feature>
<dbReference type="STRING" id="56956.A0O31_00845"/>
<dbReference type="PANTHER" id="PTHR43826">
    <property type="entry name" value="GLUCOSE-6-PHOSPHATE EXCHANGER SLC37A4"/>
    <property type="match status" value="1"/>
</dbReference>
<dbReference type="OrthoDB" id="6360at2"/>
<dbReference type="AlphaFoldDB" id="A0A1J0LTL1"/>
<dbReference type="InterPro" id="IPR036259">
    <property type="entry name" value="MFS_trans_sf"/>
</dbReference>
<dbReference type="InterPro" id="IPR020846">
    <property type="entry name" value="MFS_dom"/>
</dbReference>
<evidence type="ECO:0000256" key="3">
    <source>
        <dbReference type="ARBA" id="ARBA00022989"/>
    </source>
</evidence>
<evidence type="ECO:0000256" key="5">
    <source>
        <dbReference type="SAM" id="Phobius"/>
    </source>
</evidence>
<dbReference type="GO" id="GO:0016020">
    <property type="term" value="C:membrane"/>
    <property type="evidence" value="ECO:0007669"/>
    <property type="project" value="UniProtKB-ARBA"/>
</dbReference>
<gene>
    <name evidence="7" type="ORF">A0O31_00845</name>
</gene>
<dbReference type="GO" id="GO:0061513">
    <property type="term" value="F:glucose 6-phosphate:phosphate antiporter activity"/>
    <property type="evidence" value="ECO:0007669"/>
    <property type="project" value="TreeGrafter"/>
</dbReference>
<accession>A0A1J0LTL1</accession>
<dbReference type="GO" id="GO:0012505">
    <property type="term" value="C:endomembrane system"/>
    <property type="evidence" value="ECO:0007669"/>
    <property type="project" value="UniProtKB-SubCell"/>
</dbReference>
<name>A0A1J0LTL1_THEBO</name>
<sequence length="382" mass="39805">MATRVFFLFTLGYFLSYFYRSANAVLSKDLSQDLGLGPAELGFMTSLFYLAFAAVQLPLGGFLDRMGPRVVTPALLLVAALGSVVFALAPSFPILALGRALIGVGMAAALMGALKAFSLWFPKNYATVSTLLVGLGATGGLLAATPLALLKEVLGWRGVFLLGALGVVLVALAIYLGVRNTPPGVPWPKAGGAGGLREVWGNGRLLRVAFLALAFAGSFLALQTLWAGAYGYHLGLTAVAVGNLLFLYSGMAVLGFLVSGYLADRLGTARVLFLSALAFALGLLLLLLKLPVPAYALLGFFGAFNILTLTQARELVPSHLVGRGTTLVNLFGIGGTFLLQWGVGVVVGSLGYGAAFGGLLLLLLLALGLYLPLLHSPSQLKN</sequence>
<keyword evidence="2 5" id="KW-0812">Transmembrane</keyword>
<dbReference type="PANTHER" id="PTHR43826:SF3">
    <property type="entry name" value="GLUCOSE-6-PHOSPHATE EXCHANGER SLC37A4"/>
    <property type="match status" value="1"/>
</dbReference>
<dbReference type="PROSITE" id="PS50850">
    <property type="entry name" value="MFS"/>
    <property type="match status" value="1"/>
</dbReference>
<feature type="transmembrane region" description="Helical" evidence="5">
    <location>
        <begin position="126"/>
        <end position="149"/>
    </location>
</feature>
<proteinExistence type="predicted"/>
<dbReference type="EMBL" id="CP016312">
    <property type="protein sequence ID" value="APD09019.1"/>
    <property type="molecule type" value="Genomic_DNA"/>
</dbReference>
<keyword evidence="4 5" id="KW-0472">Membrane</keyword>
<dbReference type="RefSeq" id="WP_071676788.1">
    <property type="nucleotide sequence ID" value="NZ_CP016312.1"/>
</dbReference>
<reference evidence="8" key="1">
    <citation type="submission" date="2016-06" db="EMBL/GenBank/DDBJ databases">
        <title>Whole genome sequencing of Thermus brockianus strain GE-1.</title>
        <authorList>
            <person name="Schaefers C."/>
            <person name="Blank S."/>
            <person name="Wiebusch S."/>
            <person name="Elleuche S."/>
            <person name="Antranikian G."/>
        </authorList>
    </citation>
    <scope>NUCLEOTIDE SEQUENCE [LARGE SCALE GENOMIC DNA]</scope>
    <source>
        <strain evidence="8">GE-1</strain>
    </source>
</reference>
<evidence type="ECO:0000256" key="4">
    <source>
        <dbReference type="ARBA" id="ARBA00023136"/>
    </source>
</evidence>
<feature type="domain" description="Major facilitator superfamily (MFS) profile" evidence="6">
    <location>
        <begin position="5"/>
        <end position="380"/>
    </location>
</feature>
<feature type="transmembrane region" description="Helical" evidence="5">
    <location>
        <begin position="324"/>
        <end position="343"/>
    </location>
</feature>
<feature type="transmembrane region" description="Helical" evidence="5">
    <location>
        <begin position="94"/>
        <end position="114"/>
    </location>
</feature>
<dbReference type="Proteomes" id="UP000182993">
    <property type="component" value="Chromosome"/>
</dbReference>
<feature type="transmembrane region" description="Helical" evidence="5">
    <location>
        <begin position="271"/>
        <end position="288"/>
    </location>
</feature>
<evidence type="ECO:0000256" key="2">
    <source>
        <dbReference type="ARBA" id="ARBA00022692"/>
    </source>
</evidence>
<feature type="transmembrane region" description="Helical" evidence="5">
    <location>
        <begin position="155"/>
        <end position="178"/>
    </location>
</feature>
<protein>
    <submittedName>
        <fullName evidence="7">Transport protein</fullName>
    </submittedName>
</protein>
<evidence type="ECO:0000313" key="8">
    <source>
        <dbReference type="Proteomes" id="UP000182993"/>
    </source>
</evidence>
<evidence type="ECO:0000259" key="6">
    <source>
        <dbReference type="PROSITE" id="PS50850"/>
    </source>
</evidence>
<dbReference type="Pfam" id="PF07690">
    <property type="entry name" value="MFS_1"/>
    <property type="match status" value="1"/>
</dbReference>
<dbReference type="KEGG" id="tbc:A0O31_00845"/>
<dbReference type="InterPro" id="IPR051337">
    <property type="entry name" value="OPA_Antiporter"/>
</dbReference>
<feature type="transmembrane region" description="Helical" evidence="5">
    <location>
        <begin position="43"/>
        <end position="63"/>
    </location>
</feature>
<dbReference type="SUPFAM" id="SSF103473">
    <property type="entry name" value="MFS general substrate transporter"/>
    <property type="match status" value="1"/>
</dbReference>
<dbReference type="Gene3D" id="1.20.1250.20">
    <property type="entry name" value="MFS general substrate transporter like domains"/>
    <property type="match status" value="2"/>
</dbReference>
<feature type="transmembrane region" description="Helical" evidence="5">
    <location>
        <begin position="294"/>
        <end position="312"/>
    </location>
</feature>
<dbReference type="InterPro" id="IPR011701">
    <property type="entry name" value="MFS"/>
</dbReference>
<feature type="transmembrane region" description="Helical" evidence="5">
    <location>
        <begin position="70"/>
        <end position="88"/>
    </location>
</feature>
<keyword evidence="3 5" id="KW-1133">Transmembrane helix</keyword>
<organism evidence="7 8">
    <name type="scientific">Thermus brockianus</name>
    <dbReference type="NCBI Taxonomy" id="56956"/>
    <lineage>
        <taxon>Bacteria</taxon>
        <taxon>Thermotogati</taxon>
        <taxon>Deinococcota</taxon>
        <taxon>Deinococci</taxon>
        <taxon>Thermales</taxon>
        <taxon>Thermaceae</taxon>
        <taxon>Thermus</taxon>
    </lineage>
</organism>
<dbReference type="GO" id="GO:0035435">
    <property type="term" value="P:phosphate ion transmembrane transport"/>
    <property type="evidence" value="ECO:0007669"/>
    <property type="project" value="TreeGrafter"/>
</dbReference>